<keyword evidence="3 9" id="KW-0813">Transport</keyword>
<keyword evidence="5 9" id="KW-0547">Nucleotide-binding</keyword>
<evidence type="ECO:0000256" key="2">
    <source>
        <dbReference type="ARBA" id="ARBA00007127"/>
    </source>
</evidence>
<dbReference type="PANTHER" id="PTHR31187">
    <property type="match status" value="1"/>
</dbReference>
<comment type="subcellular location">
    <subcellularLocation>
        <location evidence="1 9">Membrane</location>
        <topology evidence="1 9">Multi-pass membrane protein</topology>
    </subcellularLocation>
</comment>
<protein>
    <recommendedName>
        <fullName evidence="9">ADP,ATP carrier protein</fullName>
    </recommendedName>
</protein>
<keyword evidence="11" id="KW-1185">Reference proteome</keyword>
<evidence type="ECO:0000256" key="7">
    <source>
        <dbReference type="ARBA" id="ARBA00022989"/>
    </source>
</evidence>
<dbReference type="Pfam" id="PF03219">
    <property type="entry name" value="TLC"/>
    <property type="match status" value="1"/>
</dbReference>
<evidence type="ECO:0000256" key="9">
    <source>
        <dbReference type="RuleBase" id="RU363121"/>
    </source>
</evidence>
<sequence>MNVRDTELNNSHLPSEEEIEETAKSRFGGLVGIYKVAPAEDRKLLCISGMFFLIVYIYSVSKDLKDAFVIGRQVAASISVLKVFWVPPIATCFSLLVQKMSVRMKNETILKVFLYGYIVYFVLYAVALPFRDWLEPSKFITVDLLSDDKMKYKDFLAFAASIMTFTSYTATLHFVASEVWGTIVLSLLFMQLFNEMCSEKQFKRFVPVVYFISNAGLLLSSATSFSMHKITNILEFHHRCYFYMAVFILLGSGTAGLLFVQRYLTNRVLPVPICRDSETKHKVRSKATVGFVEGLKLVFSTSVIIALCTMVLGYNVIIIMNESSYKSCQSELAKREKRSTESSVLANKCLEEVVTAVLVMLFFLLPTREAIKWIGWTKYAMITPIGACATCVTVLGLAMIATGLYGENMSPINAFMSRTFSNKDENARKIMHWEEYCGVLSTAGMKVLKYVAFDISKEYFAKRIDIAYRARFRAVYDGICARMGKAVGSILQLIFNQIFNTLDIRTSSFPYLILALVILSVWVLSVVYLGKKYNKSVEMDDWVDMKFKEKSK</sequence>
<feature type="transmembrane region" description="Helical" evidence="9">
    <location>
        <begin position="240"/>
        <end position="260"/>
    </location>
</feature>
<proteinExistence type="inferred from homology"/>
<accession>L2GWX7</accession>
<evidence type="ECO:0000313" key="11">
    <source>
        <dbReference type="Proteomes" id="UP000011081"/>
    </source>
</evidence>
<keyword evidence="7 9" id="KW-1133">Transmembrane helix</keyword>
<dbReference type="GeneID" id="19878306"/>
<feature type="transmembrane region" description="Helical" evidence="9">
    <location>
        <begin position="297"/>
        <end position="317"/>
    </location>
</feature>
<feature type="transmembrane region" description="Helical" evidence="9">
    <location>
        <begin position="109"/>
        <end position="130"/>
    </location>
</feature>
<dbReference type="Proteomes" id="UP000011081">
    <property type="component" value="Unassembled WGS sequence"/>
</dbReference>
<evidence type="ECO:0000256" key="4">
    <source>
        <dbReference type="ARBA" id="ARBA00022692"/>
    </source>
</evidence>
<feature type="transmembrane region" description="Helical" evidence="9">
    <location>
        <begin position="73"/>
        <end position="97"/>
    </location>
</feature>
<dbReference type="InterPro" id="IPR004667">
    <property type="entry name" value="ADP_ATP_car_bac_type"/>
</dbReference>
<keyword evidence="4 9" id="KW-0812">Transmembrane</keyword>
<dbReference type="AlphaFoldDB" id="L2GWX7"/>
<evidence type="ECO:0000313" key="10">
    <source>
        <dbReference type="EMBL" id="ELA48181.1"/>
    </source>
</evidence>
<dbReference type="VEuPathDB" id="MicrosporidiaDB:VCUG_00419"/>
<dbReference type="GO" id="GO:0016020">
    <property type="term" value="C:membrane"/>
    <property type="evidence" value="ECO:0007669"/>
    <property type="project" value="UniProtKB-SubCell"/>
</dbReference>
<dbReference type="OrthoDB" id="2190844at2759"/>
<keyword evidence="6 9" id="KW-0067">ATP-binding</keyword>
<feature type="transmembrane region" description="Helical" evidence="9">
    <location>
        <begin position="44"/>
        <end position="61"/>
    </location>
</feature>
<dbReference type="OMA" id="HPNTIDY"/>
<feature type="transmembrane region" description="Helical" evidence="9">
    <location>
        <begin position="344"/>
        <end position="364"/>
    </location>
</feature>
<feature type="transmembrane region" description="Helical" evidence="9">
    <location>
        <begin position="205"/>
        <end position="228"/>
    </location>
</feature>
<dbReference type="GO" id="GO:0005471">
    <property type="term" value="F:ATP:ADP antiporter activity"/>
    <property type="evidence" value="ECO:0007669"/>
    <property type="project" value="InterPro"/>
</dbReference>
<dbReference type="HOGENOM" id="CLU_023964_1_0_1"/>
<keyword evidence="8 9" id="KW-0472">Membrane</keyword>
<reference evidence="11" key="1">
    <citation type="submission" date="2011-03" db="EMBL/GenBank/DDBJ databases">
        <title>The genome sequence of Vavraia culicis strain floridensis.</title>
        <authorList>
            <consortium name="The Broad Institute Genome Sequencing Platform"/>
            <person name="Cuomo C."/>
            <person name="Becnel J."/>
            <person name="Sanscrainte N."/>
            <person name="Young S.K."/>
            <person name="Zeng Q."/>
            <person name="Gargeya S."/>
            <person name="Fitzgerald M."/>
            <person name="Haas B."/>
            <person name="Abouelleil A."/>
            <person name="Alvarado L."/>
            <person name="Arachchi H.M."/>
            <person name="Berlin A."/>
            <person name="Chapman S.B."/>
            <person name="Gearin G."/>
            <person name="Goldberg J."/>
            <person name="Griggs A."/>
            <person name="Gujja S."/>
            <person name="Hansen M."/>
            <person name="Heiman D."/>
            <person name="Howarth C."/>
            <person name="Larimer J."/>
            <person name="Lui A."/>
            <person name="MacDonald P.J.P."/>
            <person name="McCowen C."/>
            <person name="Montmayeur A."/>
            <person name="Murphy C."/>
            <person name="Neiman D."/>
            <person name="Pearson M."/>
            <person name="Priest M."/>
            <person name="Roberts A."/>
            <person name="Saif S."/>
            <person name="Shea T."/>
            <person name="Sisk P."/>
            <person name="Stolte C."/>
            <person name="Sykes S."/>
            <person name="Wortman J."/>
            <person name="Nusbaum C."/>
            <person name="Birren B."/>
        </authorList>
    </citation>
    <scope>NUCLEOTIDE SEQUENCE [LARGE SCALE GENOMIC DNA]</scope>
    <source>
        <strain evidence="11">floridensis</strain>
    </source>
</reference>
<evidence type="ECO:0000256" key="8">
    <source>
        <dbReference type="ARBA" id="ARBA00023136"/>
    </source>
</evidence>
<dbReference type="GO" id="GO:0005524">
    <property type="term" value="F:ATP binding"/>
    <property type="evidence" value="ECO:0007669"/>
    <property type="project" value="UniProtKB-KW"/>
</dbReference>
<evidence type="ECO:0000256" key="5">
    <source>
        <dbReference type="ARBA" id="ARBA00022741"/>
    </source>
</evidence>
<dbReference type="PANTHER" id="PTHR31187:SF1">
    <property type="entry name" value="ADP,ATP CARRIER PROTEIN 1"/>
    <property type="match status" value="1"/>
</dbReference>
<feature type="transmembrane region" description="Helical" evidence="9">
    <location>
        <begin position="511"/>
        <end position="529"/>
    </location>
</feature>
<gene>
    <name evidence="10" type="ORF">VCUG_00419</name>
</gene>
<evidence type="ECO:0000256" key="6">
    <source>
        <dbReference type="ARBA" id="ARBA00022840"/>
    </source>
</evidence>
<dbReference type="STRING" id="948595.L2GWX7"/>
<evidence type="ECO:0000256" key="3">
    <source>
        <dbReference type="ARBA" id="ARBA00022448"/>
    </source>
</evidence>
<feature type="transmembrane region" description="Helical" evidence="9">
    <location>
        <begin position="175"/>
        <end position="193"/>
    </location>
</feature>
<feature type="transmembrane region" description="Helical" evidence="9">
    <location>
        <begin position="384"/>
        <end position="406"/>
    </location>
</feature>
<dbReference type="RefSeq" id="XP_008073437.1">
    <property type="nucleotide sequence ID" value="XM_008075246.1"/>
</dbReference>
<comment type="similarity">
    <text evidence="2 9">Belongs to the ADP/ATP translocase tlc family.</text>
</comment>
<dbReference type="InParanoid" id="L2GWX7"/>
<organism evidence="10 11">
    <name type="scientific">Vavraia culicis (isolate floridensis)</name>
    <name type="common">Microsporidian parasite</name>
    <dbReference type="NCBI Taxonomy" id="948595"/>
    <lineage>
        <taxon>Eukaryota</taxon>
        <taxon>Fungi</taxon>
        <taxon>Fungi incertae sedis</taxon>
        <taxon>Microsporidia</taxon>
        <taxon>Pleistophoridae</taxon>
        <taxon>Vavraia</taxon>
    </lineage>
</organism>
<evidence type="ECO:0000256" key="1">
    <source>
        <dbReference type="ARBA" id="ARBA00004141"/>
    </source>
</evidence>
<name>L2GWX7_VAVCU</name>
<dbReference type="EMBL" id="GL877407">
    <property type="protein sequence ID" value="ELA48181.1"/>
    <property type="molecule type" value="Genomic_DNA"/>
</dbReference>